<dbReference type="Proteomes" id="UP000659767">
    <property type="component" value="Unassembled WGS sequence"/>
</dbReference>
<evidence type="ECO:0000313" key="1">
    <source>
        <dbReference type="EMBL" id="GGS63291.1"/>
    </source>
</evidence>
<name>A0ABQ2TCD4_STRBA</name>
<dbReference type="RefSeq" id="WP_199888817.1">
    <property type="nucleotide sequence ID" value="NZ_BMSZ01000012.1"/>
</dbReference>
<protein>
    <submittedName>
        <fullName evidence="1">Uncharacterized protein</fullName>
    </submittedName>
</protein>
<organism evidence="1 2">
    <name type="scientific">Streptomyces badius</name>
    <dbReference type="NCBI Taxonomy" id="1941"/>
    <lineage>
        <taxon>Bacteria</taxon>
        <taxon>Bacillati</taxon>
        <taxon>Actinomycetota</taxon>
        <taxon>Actinomycetes</taxon>
        <taxon>Kitasatosporales</taxon>
        <taxon>Streptomycetaceae</taxon>
        <taxon>Streptomyces</taxon>
    </lineage>
</organism>
<gene>
    <name evidence="1" type="ORF">GCM10010253_42670</name>
</gene>
<sequence>MSPITCTKCGDTDGPFVPGKLPVCENCASPADSEVALRSALEDGGWLDDNARRLMNAYAATVLSRAANTLRTIPGCESSARIVNNIAREMAS</sequence>
<dbReference type="EMBL" id="BMSZ01000012">
    <property type="protein sequence ID" value="GGS63291.1"/>
    <property type="molecule type" value="Genomic_DNA"/>
</dbReference>
<keyword evidence="2" id="KW-1185">Reference proteome</keyword>
<reference evidence="2" key="1">
    <citation type="journal article" date="2019" name="Int. J. Syst. Evol. Microbiol.">
        <title>The Global Catalogue of Microorganisms (GCM) 10K type strain sequencing project: providing services to taxonomists for standard genome sequencing and annotation.</title>
        <authorList>
            <consortium name="The Broad Institute Genomics Platform"/>
            <consortium name="The Broad Institute Genome Sequencing Center for Infectious Disease"/>
            <person name="Wu L."/>
            <person name="Ma J."/>
        </authorList>
    </citation>
    <scope>NUCLEOTIDE SEQUENCE [LARGE SCALE GENOMIC DNA]</scope>
    <source>
        <strain evidence="2">JCM 4350</strain>
    </source>
</reference>
<comment type="caution">
    <text evidence="1">The sequence shown here is derived from an EMBL/GenBank/DDBJ whole genome shotgun (WGS) entry which is preliminary data.</text>
</comment>
<proteinExistence type="predicted"/>
<evidence type="ECO:0000313" key="2">
    <source>
        <dbReference type="Proteomes" id="UP000659767"/>
    </source>
</evidence>
<accession>A0ABQ2TCD4</accession>